<keyword evidence="3" id="KW-1185">Reference proteome</keyword>
<feature type="transmembrane region" description="Helical" evidence="1">
    <location>
        <begin position="154"/>
        <end position="175"/>
    </location>
</feature>
<dbReference type="Proteomes" id="UP001519887">
    <property type="component" value="Unassembled WGS sequence"/>
</dbReference>
<evidence type="ECO:0000256" key="1">
    <source>
        <dbReference type="SAM" id="Phobius"/>
    </source>
</evidence>
<dbReference type="InterPro" id="IPR052536">
    <property type="entry name" value="ABC-4_Integral_Memb_Prot"/>
</dbReference>
<evidence type="ECO:0008006" key="4">
    <source>
        <dbReference type="Google" id="ProtNLM"/>
    </source>
</evidence>
<dbReference type="PANTHER" id="PTHR46795">
    <property type="entry name" value="ABC TRANSPORTER PERMEASE-RELATED-RELATED"/>
    <property type="match status" value="1"/>
</dbReference>
<evidence type="ECO:0000313" key="3">
    <source>
        <dbReference type="Proteomes" id="UP001519887"/>
    </source>
</evidence>
<keyword evidence="1" id="KW-0472">Membrane</keyword>
<reference evidence="2 3" key="1">
    <citation type="submission" date="2021-07" db="EMBL/GenBank/DDBJ databases">
        <title>Paenibacillus radiodurans sp. nov., isolated from the southeastern edge of Tengger Desert.</title>
        <authorList>
            <person name="Zhang G."/>
        </authorList>
    </citation>
    <scope>NUCLEOTIDE SEQUENCE [LARGE SCALE GENOMIC DNA]</scope>
    <source>
        <strain evidence="2 3">CCM 7311</strain>
    </source>
</reference>
<gene>
    <name evidence="2" type="ORF">K0U00_33905</name>
</gene>
<keyword evidence="1" id="KW-0812">Transmembrane</keyword>
<name>A0ABS7CDQ5_9BACL</name>
<protein>
    <recommendedName>
        <fullName evidence="4">ABC transporter permease</fullName>
    </recommendedName>
</protein>
<sequence>MYFTIVVSDEMYAKLKTKSPATTVEAYGITRQDNAKPLTQELEGILPEKANFTSFYSDYSLGMQSTGLIMFMGGFLGLVFLAATGSIIYFKQLTEANSDKARYRILYQIGFNKKEIRRAVAKQVRFIFALPLVAGIAHCAAALSAVSHLMQSGLAIPVAICMGVYTCIYLIYYLFTVNAYCRIVTNFN</sequence>
<feature type="transmembrane region" description="Helical" evidence="1">
    <location>
        <begin position="126"/>
        <end position="148"/>
    </location>
</feature>
<proteinExistence type="predicted"/>
<dbReference type="PANTHER" id="PTHR46795:SF3">
    <property type="entry name" value="ABC TRANSPORTER PERMEASE"/>
    <property type="match status" value="1"/>
</dbReference>
<keyword evidence="1" id="KW-1133">Transmembrane helix</keyword>
<feature type="transmembrane region" description="Helical" evidence="1">
    <location>
        <begin position="68"/>
        <end position="90"/>
    </location>
</feature>
<organism evidence="2 3">
    <name type="scientific">Paenibacillus sepulcri</name>
    <dbReference type="NCBI Taxonomy" id="359917"/>
    <lineage>
        <taxon>Bacteria</taxon>
        <taxon>Bacillati</taxon>
        <taxon>Bacillota</taxon>
        <taxon>Bacilli</taxon>
        <taxon>Bacillales</taxon>
        <taxon>Paenibacillaceae</taxon>
        <taxon>Paenibacillus</taxon>
    </lineage>
</organism>
<evidence type="ECO:0000313" key="2">
    <source>
        <dbReference type="EMBL" id="MBW7459056.1"/>
    </source>
</evidence>
<dbReference type="EMBL" id="JAHZIK010001461">
    <property type="protein sequence ID" value="MBW7459056.1"/>
    <property type="molecule type" value="Genomic_DNA"/>
</dbReference>
<comment type="caution">
    <text evidence="2">The sequence shown here is derived from an EMBL/GenBank/DDBJ whole genome shotgun (WGS) entry which is preliminary data.</text>
</comment>
<accession>A0ABS7CDQ5</accession>
<dbReference type="RefSeq" id="WP_210039513.1">
    <property type="nucleotide sequence ID" value="NZ_JBHLVU010000005.1"/>
</dbReference>